<dbReference type="SMART" id="SM00448">
    <property type="entry name" value="REC"/>
    <property type="match status" value="1"/>
</dbReference>
<dbReference type="SUPFAM" id="SSF52540">
    <property type="entry name" value="P-loop containing nucleoside triphosphate hydrolases"/>
    <property type="match status" value="1"/>
</dbReference>
<dbReference type="InterPro" id="IPR002078">
    <property type="entry name" value="Sigma_54_int"/>
</dbReference>
<keyword evidence="12" id="KW-1185">Reference proteome</keyword>
<dbReference type="Gene3D" id="1.10.10.60">
    <property type="entry name" value="Homeodomain-like"/>
    <property type="match status" value="1"/>
</dbReference>
<feature type="domain" description="Response regulatory" evidence="10">
    <location>
        <begin position="3"/>
        <end position="117"/>
    </location>
</feature>
<evidence type="ECO:0000259" key="9">
    <source>
        <dbReference type="PROSITE" id="PS50045"/>
    </source>
</evidence>
<dbReference type="InterPro" id="IPR009057">
    <property type="entry name" value="Homeodomain-like_sf"/>
</dbReference>
<dbReference type="InterPro" id="IPR027417">
    <property type="entry name" value="P-loop_NTPase"/>
</dbReference>
<evidence type="ECO:0000256" key="4">
    <source>
        <dbReference type="ARBA" id="ARBA00023125"/>
    </source>
</evidence>
<dbReference type="InterPro" id="IPR002197">
    <property type="entry name" value="HTH_Fis"/>
</dbReference>
<dbReference type="GO" id="GO:0000160">
    <property type="term" value="P:phosphorelay signal transduction system"/>
    <property type="evidence" value="ECO:0007669"/>
    <property type="project" value="InterPro"/>
</dbReference>
<dbReference type="FunFam" id="1.10.8.60:FF:000014">
    <property type="entry name" value="DNA-binding transcriptional regulator NtrC"/>
    <property type="match status" value="1"/>
</dbReference>
<dbReference type="PANTHER" id="PTHR32071">
    <property type="entry name" value="TRANSCRIPTIONAL REGULATORY PROTEIN"/>
    <property type="match status" value="1"/>
</dbReference>
<dbReference type="EMBL" id="JADFFL010000002">
    <property type="protein sequence ID" value="MBE9661667.1"/>
    <property type="molecule type" value="Genomic_DNA"/>
</dbReference>
<dbReference type="SUPFAM" id="SSF46689">
    <property type="entry name" value="Homeodomain-like"/>
    <property type="match status" value="1"/>
</dbReference>
<keyword evidence="3" id="KW-0805">Transcription regulation</keyword>
<evidence type="ECO:0000259" key="10">
    <source>
        <dbReference type="PROSITE" id="PS50110"/>
    </source>
</evidence>
<dbReference type="SUPFAM" id="SSF52172">
    <property type="entry name" value="CheY-like"/>
    <property type="match status" value="1"/>
</dbReference>
<name>A0A929KVV4_9SPHI</name>
<evidence type="ECO:0000256" key="2">
    <source>
        <dbReference type="ARBA" id="ARBA00022840"/>
    </source>
</evidence>
<dbReference type="AlphaFoldDB" id="A0A929KVV4"/>
<keyword evidence="7" id="KW-0597">Phosphoprotein</keyword>
<keyword evidence="6" id="KW-0804">Transcription</keyword>
<evidence type="ECO:0000256" key="7">
    <source>
        <dbReference type="PROSITE-ProRule" id="PRU00169"/>
    </source>
</evidence>
<dbReference type="PROSITE" id="PS00676">
    <property type="entry name" value="SIGMA54_INTERACT_2"/>
    <property type="match status" value="1"/>
</dbReference>
<sequence>MKKILIVDDEVNVGLLLSKFLTRNNFEVATANNGARAMELLKSDEYDLVLCDFRLEDTDGREMLVHIKGNYPKTGVIIITGYSDIKMAVELIKMGAYDYITKPLYPDEILNTITKAIETRNALNNDEPVAAITPKPTSAAAKKANFAPEFVPGQSRASRELIRQIELVAPTNYSVIIMGESGTGKESAAKSIHLNSPRRDQPFIAMDCGSLTKELAQSEFFGHEKGSFTGALYTKIGHFEMANGGTLFLDEVGNLSYDIQASLLRTVQERKVKRIGSTKEIDLDVRIIVATNENLQDAIQKGRFREDLFHRFNEFGIYMPALRERGTDIMVLANHFLKMANDELGRGVTAFSPEVEECFMNYRWPGNIREMKNVVRRAALLTEGEEVQMKALPLEISINSKYMSAPQETAAPVSLQSAEQATPKEPKHDLKNAALEAEYDTILKVLREVNFNKTKAAEILKIDRKTLYNKMKAINLGK</sequence>
<feature type="modified residue" description="4-aspartylphosphate" evidence="7">
    <location>
        <position position="52"/>
    </location>
</feature>
<protein>
    <submittedName>
        <fullName evidence="11">Sigma-54-dependent Fis family transcriptional regulator</fullName>
    </submittedName>
</protein>
<dbReference type="Pfam" id="PF00158">
    <property type="entry name" value="Sigma54_activat"/>
    <property type="match status" value="1"/>
</dbReference>
<dbReference type="SMART" id="SM00382">
    <property type="entry name" value="AAA"/>
    <property type="match status" value="1"/>
</dbReference>
<gene>
    <name evidence="11" type="ORF">IRJ16_07200</name>
</gene>
<accession>A0A929KVV4</accession>
<evidence type="ECO:0000256" key="6">
    <source>
        <dbReference type="ARBA" id="ARBA00023163"/>
    </source>
</evidence>
<organism evidence="11 12">
    <name type="scientific">Mucilaginibacter myungsuensis</name>
    <dbReference type="NCBI Taxonomy" id="649104"/>
    <lineage>
        <taxon>Bacteria</taxon>
        <taxon>Pseudomonadati</taxon>
        <taxon>Bacteroidota</taxon>
        <taxon>Sphingobacteriia</taxon>
        <taxon>Sphingobacteriales</taxon>
        <taxon>Sphingobacteriaceae</taxon>
        <taxon>Mucilaginibacter</taxon>
    </lineage>
</organism>
<dbReference type="Pfam" id="PF02954">
    <property type="entry name" value="HTH_8"/>
    <property type="match status" value="1"/>
</dbReference>
<dbReference type="GO" id="GO:0043565">
    <property type="term" value="F:sequence-specific DNA binding"/>
    <property type="evidence" value="ECO:0007669"/>
    <property type="project" value="InterPro"/>
</dbReference>
<feature type="domain" description="Sigma-54 factor interaction" evidence="9">
    <location>
        <begin position="151"/>
        <end position="380"/>
    </location>
</feature>
<evidence type="ECO:0000256" key="5">
    <source>
        <dbReference type="ARBA" id="ARBA00023159"/>
    </source>
</evidence>
<keyword evidence="5" id="KW-0010">Activator</keyword>
<evidence type="ECO:0000313" key="12">
    <source>
        <dbReference type="Proteomes" id="UP000622475"/>
    </source>
</evidence>
<dbReference type="RefSeq" id="WP_194110846.1">
    <property type="nucleotide sequence ID" value="NZ_JADFFL010000002.1"/>
</dbReference>
<dbReference type="PROSITE" id="PS50110">
    <property type="entry name" value="RESPONSE_REGULATORY"/>
    <property type="match status" value="1"/>
</dbReference>
<dbReference type="Gene3D" id="3.40.50.300">
    <property type="entry name" value="P-loop containing nucleotide triphosphate hydrolases"/>
    <property type="match status" value="1"/>
</dbReference>
<dbReference type="InterPro" id="IPR025943">
    <property type="entry name" value="Sigma_54_int_dom_ATP-bd_2"/>
</dbReference>
<dbReference type="PANTHER" id="PTHR32071:SF81">
    <property type="entry name" value="PROPIONATE CATABOLISM OPERON REGULATORY PROTEIN"/>
    <property type="match status" value="1"/>
</dbReference>
<keyword evidence="1" id="KW-0547">Nucleotide-binding</keyword>
<feature type="region of interest" description="Disordered" evidence="8">
    <location>
        <begin position="409"/>
        <end position="429"/>
    </location>
</feature>
<dbReference type="CDD" id="cd00009">
    <property type="entry name" value="AAA"/>
    <property type="match status" value="1"/>
</dbReference>
<dbReference type="FunFam" id="3.40.50.300:FF:000006">
    <property type="entry name" value="DNA-binding transcriptional regulator NtrC"/>
    <property type="match status" value="1"/>
</dbReference>
<dbReference type="GO" id="GO:0005524">
    <property type="term" value="F:ATP binding"/>
    <property type="evidence" value="ECO:0007669"/>
    <property type="project" value="UniProtKB-KW"/>
</dbReference>
<dbReference type="Gene3D" id="3.40.50.2300">
    <property type="match status" value="1"/>
</dbReference>
<dbReference type="PRINTS" id="PR01590">
    <property type="entry name" value="HTHFIS"/>
</dbReference>
<dbReference type="InterPro" id="IPR001789">
    <property type="entry name" value="Sig_transdc_resp-reg_receiver"/>
</dbReference>
<dbReference type="Proteomes" id="UP000622475">
    <property type="component" value="Unassembled WGS sequence"/>
</dbReference>
<dbReference type="GO" id="GO:0006355">
    <property type="term" value="P:regulation of DNA-templated transcription"/>
    <property type="evidence" value="ECO:0007669"/>
    <property type="project" value="InterPro"/>
</dbReference>
<evidence type="ECO:0000256" key="3">
    <source>
        <dbReference type="ARBA" id="ARBA00023015"/>
    </source>
</evidence>
<evidence type="ECO:0000313" key="11">
    <source>
        <dbReference type="EMBL" id="MBE9661667.1"/>
    </source>
</evidence>
<keyword evidence="4" id="KW-0238">DNA-binding</keyword>
<dbReference type="Pfam" id="PF00072">
    <property type="entry name" value="Response_reg"/>
    <property type="match status" value="1"/>
</dbReference>
<dbReference type="Pfam" id="PF25601">
    <property type="entry name" value="AAA_lid_14"/>
    <property type="match status" value="1"/>
</dbReference>
<comment type="caution">
    <text evidence="11">The sequence shown here is derived from an EMBL/GenBank/DDBJ whole genome shotgun (WGS) entry which is preliminary data.</text>
</comment>
<dbReference type="InterPro" id="IPR058031">
    <property type="entry name" value="AAA_lid_NorR"/>
</dbReference>
<dbReference type="InterPro" id="IPR003593">
    <property type="entry name" value="AAA+_ATPase"/>
</dbReference>
<reference evidence="11" key="1">
    <citation type="submission" date="2020-10" db="EMBL/GenBank/DDBJ databases">
        <title>Mucilaginibacter mali sp. nov., isolated from rhizosphere soil of apple orchard.</title>
        <authorList>
            <person name="Lee J.-S."/>
            <person name="Kim H.S."/>
            <person name="Kim J.-S."/>
        </authorList>
    </citation>
    <scope>NUCLEOTIDE SEQUENCE</scope>
    <source>
        <strain evidence="11">KCTC 22746</strain>
    </source>
</reference>
<evidence type="ECO:0000256" key="1">
    <source>
        <dbReference type="ARBA" id="ARBA00022741"/>
    </source>
</evidence>
<dbReference type="Gene3D" id="1.10.8.60">
    <property type="match status" value="1"/>
</dbReference>
<keyword evidence="2" id="KW-0067">ATP-binding</keyword>
<proteinExistence type="predicted"/>
<dbReference type="PROSITE" id="PS50045">
    <property type="entry name" value="SIGMA54_INTERACT_4"/>
    <property type="match status" value="1"/>
</dbReference>
<evidence type="ECO:0000256" key="8">
    <source>
        <dbReference type="SAM" id="MobiDB-lite"/>
    </source>
</evidence>
<dbReference type="InterPro" id="IPR011006">
    <property type="entry name" value="CheY-like_superfamily"/>
</dbReference>